<feature type="region of interest" description="Disordered" evidence="1">
    <location>
        <begin position="1"/>
        <end position="24"/>
    </location>
</feature>
<dbReference type="STRING" id="936435.F8QBP1"/>
<reference evidence="3" key="1">
    <citation type="journal article" date="2011" name="Science">
        <title>The plant cell wall-decomposing machinery underlies the functional diversity of forest fungi.</title>
        <authorList>
            <person name="Eastwood D.C."/>
            <person name="Floudas D."/>
            <person name="Binder M."/>
            <person name="Majcherczyk A."/>
            <person name="Schneider P."/>
            <person name="Aerts A."/>
            <person name="Asiegbu F.O."/>
            <person name="Baker S.E."/>
            <person name="Barry K."/>
            <person name="Bendiksby M."/>
            <person name="Blumentritt M."/>
            <person name="Coutinho P.M."/>
            <person name="Cullen D."/>
            <person name="de Vries R.P."/>
            <person name="Gathman A."/>
            <person name="Goodell B."/>
            <person name="Henrissat B."/>
            <person name="Ihrmark K."/>
            <person name="Kauserud H."/>
            <person name="Kohler A."/>
            <person name="LaButti K."/>
            <person name="Lapidus A."/>
            <person name="Lavin J.L."/>
            <person name="Lee Y.-H."/>
            <person name="Lindquist E."/>
            <person name="Lilly W."/>
            <person name="Lucas S."/>
            <person name="Morin E."/>
            <person name="Murat C."/>
            <person name="Oguiza J.A."/>
            <person name="Park J."/>
            <person name="Pisabarro A.G."/>
            <person name="Riley R."/>
            <person name="Rosling A."/>
            <person name="Salamov A."/>
            <person name="Schmidt O."/>
            <person name="Schmutz J."/>
            <person name="Skrede I."/>
            <person name="Stenlid J."/>
            <person name="Wiebenga A."/>
            <person name="Xie X."/>
            <person name="Kuees U."/>
            <person name="Hibbett D.S."/>
            <person name="Hoffmeister D."/>
            <person name="Hoegberg N."/>
            <person name="Martin F."/>
            <person name="Grigoriev I.V."/>
            <person name="Watkinson S.C."/>
        </authorList>
    </citation>
    <scope>NUCLEOTIDE SEQUENCE [LARGE SCALE GENOMIC DNA]</scope>
    <source>
        <strain evidence="3">strain S7.3</strain>
    </source>
</reference>
<evidence type="ECO:0000313" key="3">
    <source>
        <dbReference type="Proteomes" id="UP000008063"/>
    </source>
</evidence>
<gene>
    <name evidence="2" type="ORF">SERLA73DRAFT_155611</name>
</gene>
<keyword evidence="3" id="KW-1185">Reference proteome</keyword>
<dbReference type="AlphaFoldDB" id="F8QBP1"/>
<dbReference type="HOGENOM" id="CLU_1415962_0_0_1"/>
<evidence type="ECO:0000256" key="1">
    <source>
        <dbReference type="SAM" id="MobiDB-lite"/>
    </source>
</evidence>
<proteinExistence type="predicted"/>
<sequence>MPKHGKYRMEKQRGAAETSSTTAVGVAKTGAATSARTGETINVEQRTAALYTTINEWRLTEMETKKHWDLDEPLDLQLFRDDDDDGDLFYKRRLHALINGNRLDPRTLTPGEEEKGIVSMRAITLTPSPSGNIEMVFSTIARLCSTFPLHHPGQDRIIHFLEALRAMWEQQVPNGVPAEDHNDHFETQTTIL</sequence>
<dbReference type="EMBL" id="GL945488">
    <property type="protein sequence ID" value="EGN94252.1"/>
    <property type="molecule type" value="Genomic_DNA"/>
</dbReference>
<protein>
    <submittedName>
        <fullName evidence="2">Uncharacterized protein</fullName>
    </submittedName>
</protein>
<evidence type="ECO:0000313" key="2">
    <source>
        <dbReference type="EMBL" id="EGN94252.1"/>
    </source>
</evidence>
<accession>F8QBP1</accession>
<organism evidence="3">
    <name type="scientific">Serpula lacrymans var. lacrymans (strain S7.3)</name>
    <name type="common">Dry rot fungus</name>
    <dbReference type="NCBI Taxonomy" id="936435"/>
    <lineage>
        <taxon>Eukaryota</taxon>
        <taxon>Fungi</taxon>
        <taxon>Dikarya</taxon>
        <taxon>Basidiomycota</taxon>
        <taxon>Agaricomycotina</taxon>
        <taxon>Agaricomycetes</taxon>
        <taxon>Agaricomycetidae</taxon>
        <taxon>Boletales</taxon>
        <taxon>Coniophorineae</taxon>
        <taxon>Serpulaceae</taxon>
        <taxon>Serpula</taxon>
    </lineage>
</organism>
<dbReference type="Proteomes" id="UP000008063">
    <property type="component" value="Unassembled WGS sequence"/>
</dbReference>
<dbReference type="InParanoid" id="F8QBP1"/>
<name>F8QBP1_SERL3</name>